<evidence type="ECO:0000313" key="4">
    <source>
        <dbReference type="Proteomes" id="UP000587396"/>
    </source>
</evidence>
<dbReference type="GO" id="GO:0016226">
    <property type="term" value="P:iron-sulfur cluster assembly"/>
    <property type="evidence" value="ECO:0007669"/>
    <property type="project" value="InterPro"/>
</dbReference>
<protein>
    <submittedName>
        <fullName evidence="3">SufD family Fe-S cluster assembly protein</fullName>
    </submittedName>
</protein>
<dbReference type="EMBL" id="JACMSE010000005">
    <property type="protein sequence ID" value="MBC2889299.1"/>
    <property type="molecule type" value="Genomic_DNA"/>
</dbReference>
<organism evidence="3 4">
    <name type="scientific">Gordonibacter massiliensis</name>
    <name type="common">ex Traore et al. 2017</name>
    <dbReference type="NCBI Taxonomy" id="1841863"/>
    <lineage>
        <taxon>Bacteria</taxon>
        <taxon>Bacillati</taxon>
        <taxon>Actinomycetota</taxon>
        <taxon>Coriobacteriia</taxon>
        <taxon>Eggerthellales</taxon>
        <taxon>Eggerthellaceae</taxon>
        <taxon>Gordonibacter</taxon>
    </lineage>
</organism>
<proteinExistence type="predicted"/>
<dbReference type="InterPro" id="IPR037284">
    <property type="entry name" value="SUF_FeS_clus_asmbl_SufBD_sf"/>
</dbReference>
<accession>A0A842JJ97</accession>
<feature type="compositionally biased region" description="Low complexity" evidence="1">
    <location>
        <begin position="92"/>
        <end position="111"/>
    </location>
</feature>
<dbReference type="Proteomes" id="UP000587396">
    <property type="component" value="Unassembled WGS sequence"/>
</dbReference>
<dbReference type="PANTHER" id="PTHR43575:SF1">
    <property type="entry name" value="PROTEIN ABCI7, CHLOROPLASTIC"/>
    <property type="match status" value="1"/>
</dbReference>
<evidence type="ECO:0000259" key="2">
    <source>
        <dbReference type="Pfam" id="PF01458"/>
    </source>
</evidence>
<evidence type="ECO:0000256" key="1">
    <source>
        <dbReference type="SAM" id="MobiDB-lite"/>
    </source>
</evidence>
<dbReference type="AlphaFoldDB" id="A0A842JJ97"/>
<dbReference type="InterPro" id="IPR055346">
    <property type="entry name" value="Fe-S_cluster_assembly_SufBD"/>
</dbReference>
<feature type="compositionally biased region" description="Basic and acidic residues" evidence="1">
    <location>
        <begin position="112"/>
        <end position="122"/>
    </location>
</feature>
<keyword evidence="4" id="KW-1185">Reference proteome</keyword>
<gene>
    <name evidence="3" type="ORF">H7313_08055</name>
</gene>
<comment type="caution">
    <text evidence="3">The sequence shown here is derived from an EMBL/GenBank/DDBJ whole genome shotgun (WGS) entry which is preliminary data.</text>
</comment>
<dbReference type="Pfam" id="PF01458">
    <property type="entry name" value="SUFBD_core"/>
    <property type="match status" value="1"/>
</dbReference>
<evidence type="ECO:0000313" key="3">
    <source>
        <dbReference type="EMBL" id="MBC2889299.1"/>
    </source>
</evidence>
<dbReference type="SUPFAM" id="SSF101960">
    <property type="entry name" value="Stabilizer of iron transporter SufD"/>
    <property type="match status" value="1"/>
</dbReference>
<dbReference type="PANTHER" id="PTHR43575">
    <property type="entry name" value="PROTEIN ABCI7, CHLOROPLASTIC"/>
    <property type="match status" value="1"/>
</dbReference>
<feature type="domain" description="SUF system FeS cluster assembly SufBD core" evidence="2">
    <location>
        <begin position="194"/>
        <end position="420"/>
    </location>
</feature>
<feature type="region of interest" description="Disordered" evidence="1">
    <location>
        <begin position="77"/>
        <end position="122"/>
    </location>
</feature>
<reference evidence="3 4" key="1">
    <citation type="submission" date="2020-08" db="EMBL/GenBank/DDBJ databases">
        <authorList>
            <person name="Liu C."/>
            <person name="Sun Q."/>
        </authorList>
    </citation>
    <scope>NUCLEOTIDE SEQUENCE [LARGE SCALE GENOMIC DNA]</scope>
    <source>
        <strain evidence="3 4">N22</strain>
    </source>
</reference>
<dbReference type="InterPro" id="IPR000825">
    <property type="entry name" value="SUF_FeS_clus_asmbl_SufBD_core"/>
</dbReference>
<dbReference type="RefSeq" id="WP_185905160.1">
    <property type="nucleotide sequence ID" value="NZ_JACMSE010000005.1"/>
</dbReference>
<sequence>MATTPAAPASAAPTITLHHVNAMPAPTWHRLRVNETDVELPADLRAEPDVQVEAPQALLGEPGAFEAALKRMEEHLKSTGELPPAVARPRGEAAGEPSASSGAAAGQADGAARSDDAAKGAEEDPALDLPALSAFQAASASVEASGSLERAFETGMGPEAFAYLREAAGEPLVIATAPGQQGARAAVRVRGVDGAASAAAVDVVAAEGSEVSVSIALDSPEPGAGAVGCSLRVFAGRNARVSIASTQTLDPAWIALDDAGLMLDERARVDVRHTVLGAGRSCTGLAGDLRGEEAKAAIDTRYLGTGERALDFNYELRHHGPKTESAMNANGVLAGASSKTLRGTIDFVRGCKGANGQEVETVLIADERADNRTVPVILCGEDDVAGNHGATIGHVRSEQLLYLASRGLSPEAAEQLFLRATLEEAALTAPDDATRAGVARLGRALLDDFEEEIA</sequence>
<name>A0A842JJ97_9ACTN</name>